<dbReference type="PANTHER" id="PTHR31896:SF64">
    <property type="entry name" value="TRICHOTHECENE 3-O-ACETYLTRANSFERASE"/>
    <property type="match status" value="1"/>
</dbReference>
<organism evidence="3 4">
    <name type="scientific">Penicillium bovifimosum</name>
    <dbReference type="NCBI Taxonomy" id="126998"/>
    <lineage>
        <taxon>Eukaryota</taxon>
        <taxon>Fungi</taxon>
        <taxon>Dikarya</taxon>
        <taxon>Ascomycota</taxon>
        <taxon>Pezizomycotina</taxon>
        <taxon>Eurotiomycetes</taxon>
        <taxon>Eurotiomycetidae</taxon>
        <taxon>Eurotiales</taxon>
        <taxon>Aspergillaceae</taxon>
        <taxon>Penicillium</taxon>
    </lineage>
</organism>
<evidence type="ECO:0000313" key="3">
    <source>
        <dbReference type="EMBL" id="KAJ5139194.1"/>
    </source>
</evidence>
<proteinExistence type="predicted"/>
<sequence length="525" mass="58987">MEPQTLPSSWVEPARPVHPSLIKLSALDNLTAPVYPSPTEFFPLKPDVDPRQLYEDCKRGLARYLYEHPHLAGRIVKDETGRNSIEIRPPPYAGVDFEFHDLRGIKEMPTYDEFKRYGWPLADGDRDGLGKLRQEVFPGAQDGDPIVVAKFNVIKGGIVLHMSIAHAICDLVQCMDMLGSWARHTCAVATARTKDLPEPPLPPQVAANLMDRSPMTPDVQTEHDLDKLAARVANLPNWTMLDPRDPQKMYEKIDGLFTKARLTDNDLAVSPEDKLRQPSSCVWTFPQSSIKKLKLALERASPKDTRLSSIDCLTAFTWQRFFKAKCAPGVPGPEPAPKTTHIVYVGSVRHRLTPPLPLNYMPACVDFFPITEKTDDFTSATTETLTRAATMIRSCNKSWSEEPFRELLEIAQMHPMNPGIVPEGSLDALVTDHTRVTPAMLEDWGPGLGRCEAYREPYFGREFPRGEITLMPAHGKGDVDVMFAGEAVVMERLRNDKEMNALASCRFVVEDFVKRIAKERRSSKL</sequence>
<evidence type="ECO:0000313" key="4">
    <source>
        <dbReference type="Proteomes" id="UP001149079"/>
    </source>
</evidence>
<dbReference type="EMBL" id="JAPQKL010000003">
    <property type="protein sequence ID" value="KAJ5139194.1"/>
    <property type="molecule type" value="Genomic_DNA"/>
</dbReference>
<evidence type="ECO:0000256" key="2">
    <source>
        <dbReference type="ARBA" id="ARBA00023315"/>
    </source>
</evidence>
<dbReference type="Pfam" id="PF02458">
    <property type="entry name" value="Transferase"/>
    <property type="match status" value="1"/>
</dbReference>
<protein>
    <submittedName>
        <fullName evidence="3">Uncharacterized protein</fullName>
    </submittedName>
</protein>
<keyword evidence="1" id="KW-0808">Transferase</keyword>
<dbReference type="Proteomes" id="UP001149079">
    <property type="component" value="Unassembled WGS sequence"/>
</dbReference>
<dbReference type="GO" id="GO:0016746">
    <property type="term" value="F:acyltransferase activity"/>
    <property type="evidence" value="ECO:0007669"/>
    <property type="project" value="UniProtKB-KW"/>
</dbReference>
<dbReference type="PANTHER" id="PTHR31896">
    <property type="entry name" value="FAMILY REGULATORY PROTEIN, PUTATIVE (AFU_ORTHOLOGUE AFUA_3G14730)-RELATED"/>
    <property type="match status" value="1"/>
</dbReference>
<keyword evidence="4" id="KW-1185">Reference proteome</keyword>
<name>A0A9W9H5U2_9EURO</name>
<comment type="caution">
    <text evidence="3">The sequence shown here is derived from an EMBL/GenBank/DDBJ whole genome shotgun (WGS) entry which is preliminary data.</text>
</comment>
<reference evidence="3" key="1">
    <citation type="submission" date="2022-11" db="EMBL/GenBank/DDBJ databases">
        <authorList>
            <person name="Petersen C."/>
        </authorList>
    </citation>
    <scope>NUCLEOTIDE SEQUENCE</scope>
    <source>
        <strain evidence="3">IBT 22155</strain>
    </source>
</reference>
<dbReference type="InterPro" id="IPR023213">
    <property type="entry name" value="CAT-like_dom_sf"/>
</dbReference>
<gene>
    <name evidence="3" type="ORF">N7515_004042</name>
</gene>
<dbReference type="GeneID" id="81403956"/>
<dbReference type="RefSeq" id="XP_056523843.1">
    <property type="nucleotide sequence ID" value="XM_056664786.1"/>
</dbReference>
<keyword evidence="2" id="KW-0012">Acyltransferase</keyword>
<reference evidence="3" key="2">
    <citation type="journal article" date="2023" name="IMA Fungus">
        <title>Comparative genomic study of the Penicillium genus elucidates a diverse pangenome and 15 lateral gene transfer events.</title>
        <authorList>
            <person name="Petersen C."/>
            <person name="Sorensen T."/>
            <person name="Nielsen M.R."/>
            <person name="Sondergaard T.E."/>
            <person name="Sorensen J.L."/>
            <person name="Fitzpatrick D.A."/>
            <person name="Frisvad J.C."/>
            <person name="Nielsen K.L."/>
        </authorList>
    </citation>
    <scope>NUCLEOTIDE SEQUENCE</scope>
    <source>
        <strain evidence="3">IBT 22155</strain>
    </source>
</reference>
<evidence type="ECO:0000256" key="1">
    <source>
        <dbReference type="ARBA" id="ARBA00022679"/>
    </source>
</evidence>
<dbReference type="AlphaFoldDB" id="A0A9W9H5U2"/>
<dbReference type="InterPro" id="IPR051283">
    <property type="entry name" value="Sec_Metabolite_Acyltrans"/>
</dbReference>
<accession>A0A9W9H5U2</accession>
<dbReference type="OrthoDB" id="429813at2759"/>
<dbReference type="Gene3D" id="3.30.559.10">
    <property type="entry name" value="Chloramphenicol acetyltransferase-like domain"/>
    <property type="match status" value="2"/>
</dbReference>